<gene>
    <name evidence="1" type="ORF">Pla52n_30470</name>
</gene>
<organism evidence="1 2">
    <name type="scientific">Stieleria varia</name>
    <dbReference type="NCBI Taxonomy" id="2528005"/>
    <lineage>
        <taxon>Bacteria</taxon>
        <taxon>Pseudomonadati</taxon>
        <taxon>Planctomycetota</taxon>
        <taxon>Planctomycetia</taxon>
        <taxon>Pirellulales</taxon>
        <taxon>Pirellulaceae</taxon>
        <taxon>Stieleria</taxon>
    </lineage>
</organism>
<dbReference type="EMBL" id="SJPN01000003">
    <property type="protein sequence ID" value="TWU05002.1"/>
    <property type="molecule type" value="Genomic_DNA"/>
</dbReference>
<dbReference type="Proteomes" id="UP000320176">
    <property type="component" value="Unassembled WGS sequence"/>
</dbReference>
<comment type="caution">
    <text evidence="1">The sequence shown here is derived from an EMBL/GenBank/DDBJ whole genome shotgun (WGS) entry which is preliminary data.</text>
</comment>
<sequence>MISAVDFFMRSCVPMRSKQTRFGVWVALMSTGLLVSMISGCMPQAPPLDGMLPFKEANELLFEMHANHGARYTADHVWNGKPFKANWELANYMKKAAQLQIKPPTATFDEVDLYMALETALADQTFNPWHNVADDTILQCFCQAIKNTESNMAYGSCPDAPYDITIKVKNNTSEWFCEVRVQNIQDPKKLEEAAKAAQEKLDNLERQHAND</sequence>
<protein>
    <submittedName>
        <fullName evidence="1">Uncharacterized protein</fullName>
    </submittedName>
</protein>
<reference evidence="1 2" key="1">
    <citation type="submission" date="2019-02" db="EMBL/GenBank/DDBJ databases">
        <title>Deep-cultivation of Planctomycetes and their phenomic and genomic characterization uncovers novel biology.</title>
        <authorList>
            <person name="Wiegand S."/>
            <person name="Jogler M."/>
            <person name="Boedeker C."/>
            <person name="Pinto D."/>
            <person name="Vollmers J."/>
            <person name="Rivas-Marin E."/>
            <person name="Kohn T."/>
            <person name="Peeters S.H."/>
            <person name="Heuer A."/>
            <person name="Rast P."/>
            <person name="Oberbeckmann S."/>
            <person name="Bunk B."/>
            <person name="Jeske O."/>
            <person name="Meyerdierks A."/>
            <person name="Storesund J.E."/>
            <person name="Kallscheuer N."/>
            <person name="Luecker S."/>
            <person name="Lage O.M."/>
            <person name="Pohl T."/>
            <person name="Merkel B.J."/>
            <person name="Hornburger P."/>
            <person name="Mueller R.-W."/>
            <person name="Bruemmer F."/>
            <person name="Labrenz M."/>
            <person name="Spormann A.M."/>
            <person name="Op Den Camp H."/>
            <person name="Overmann J."/>
            <person name="Amann R."/>
            <person name="Jetten M.S.M."/>
            <person name="Mascher T."/>
            <person name="Medema M.H."/>
            <person name="Devos D.P."/>
            <person name="Kaster A.-K."/>
            <person name="Ovreas L."/>
            <person name="Rohde M."/>
            <person name="Galperin M.Y."/>
            <person name="Jogler C."/>
        </authorList>
    </citation>
    <scope>NUCLEOTIDE SEQUENCE [LARGE SCALE GENOMIC DNA]</scope>
    <source>
        <strain evidence="1 2">Pla52n</strain>
    </source>
</reference>
<proteinExistence type="predicted"/>
<name>A0A5C6B0T0_9BACT</name>
<accession>A0A5C6B0T0</accession>
<evidence type="ECO:0000313" key="1">
    <source>
        <dbReference type="EMBL" id="TWU05002.1"/>
    </source>
</evidence>
<evidence type="ECO:0000313" key="2">
    <source>
        <dbReference type="Proteomes" id="UP000320176"/>
    </source>
</evidence>
<keyword evidence="2" id="KW-1185">Reference proteome</keyword>
<dbReference type="AlphaFoldDB" id="A0A5C6B0T0"/>